<dbReference type="EMBL" id="JAINUF010000001">
    <property type="protein sequence ID" value="KAJ8381312.1"/>
    <property type="molecule type" value="Genomic_DNA"/>
</dbReference>
<comment type="caution">
    <text evidence="4">The sequence shown here is derived from an EMBL/GenBank/DDBJ whole genome shotgun (WGS) entry which is preliminary data.</text>
</comment>
<feature type="compositionally biased region" description="Low complexity" evidence="1">
    <location>
        <begin position="47"/>
        <end position="61"/>
    </location>
</feature>
<evidence type="ECO:0000313" key="5">
    <source>
        <dbReference type="Proteomes" id="UP001152622"/>
    </source>
</evidence>
<evidence type="ECO:0000256" key="1">
    <source>
        <dbReference type="SAM" id="MobiDB-lite"/>
    </source>
</evidence>
<gene>
    <name evidence="4" type="ORF">SKAU_G00020900</name>
    <name evidence="3" type="ORF">SKAU_G00159580</name>
    <name evidence="2" type="ORF">SKAU_G00280970</name>
</gene>
<reference evidence="4" key="1">
    <citation type="journal article" date="2023" name="Science">
        <title>Genome structures resolve the early diversification of teleost fishes.</title>
        <authorList>
            <person name="Parey E."/>
            <person name="Louis A."/>
            <person name="Montfort J."/>
            <person name="Bouchez O."/>
            <person name="Roques C."/>
            <person name="Iampietro C."/>
            <person name="Lluch J."/>
            <person name="Castinel A."/>
            <person name="Donnadieu C."/>
            <person name="Desvignes T."/>
            <person name="Floi Bucao C."/>
            <person name="Jouanno E."/>
            <person name="Wen M."/>
            <person name="Mejri S."/>
            <person name="Dirks R."/>
            <person name="Jansen H."/>
            <person name="Henkel C."/>
            <person name="Chen W.J."/>
            <person name="Zahm M."/>
            <person name="Cabau C."/>
            <person name="Klopp C."/>
            <person name="Thompson A.W."/>
            <person name="Robinson-Rechavi M."/>
            <person name="Braasch I."/>
            <person name="Lecointre G."/>
            <person name="Bobe J."/>
            <person name="Postlethwait J.H."/>
            <person name="Berthelot C."/>
            <person name="Roest Crollius H."/>
            <person name="Guiguen Y."/>
        </authorList>
    </citation>
    <scope>NUCLEOTIDE SEQUENCE</scope>
    <source>
        <strain evidence="4">WJC10195</strain>
    </source>
</reference>
<protein>
    <submittedName>
        <fullName evidence="4">Uncharacterized protein</fullName>
    </submittedName>
</protein>
<evidence type="ECO:0000313" key="3">
    <source>
        <dbReference type="EMBL" id="KAJ8359433.1"/>
    </source>
</evidence>
<dbReference type="EMBL" id="JAINUF010000011">
    <property type="protein sequence ID" value="KAJ8346696.1"/>
    <property type="molecule type" value="Genomic_DNA"/>
</dbReference>
<dbReference type="Proteomes" id="UP001152622">
    <property type="component" value="Chromosome 1"/>
</dbReference>
<name>A0A9Q1JED1_SYNKA</name>
<accession>A0A9Q1JED1</accession>
<feature type="region of interest" description="Disordered" evidence="1">
    <location>
        <begin position="1"/>
        <end position="80"/>
    </location>
</feature>
<dbReference type="Proteomes" id="UP001152622">
    <property type="component" value="Chromosome 11"/>
</dbReference>
<sequence length="80" mass="8323">MTFEEPMLTSKPSIDADRSSTLTPRLASDPNSPSKTCRGPSTPVRETPGPVAATVAPASTPRKNSTPPASPGEQRLVCCS</sequence>
<dbReference type="EMBL" id="JAINUF010000005">
    <property type="protein sequence ID" value="KAJ8359433.1"/>
    <property type="molecule type" value="Genomic_DNA"/>
</dbReference>
<dbReference type="AlphaFoldDB" id="A0A9Q1JED1"/>
<evidence type="ECO:0000313" key="4">
    <source>
        <dbReference type="EMBL" id="KAJ8381312.1"/>
    </source>
</evidence>
<keyword evidence="5" id="KW-1185">Reference proteome</keyword>
<dbReference type="Proteomes" id="UP001152622">
    <property type="component" value="Chromosome 5"/>
</dbReference>
<organism evidence="4 5">
    <name type="scientific">Synaphobranchus kaupii</name>
    <name type="common">Kaup's arrowtooth eel</name>
    <dbReference type="NCBI Taxonomy" id="118154"/>
    <lineage>
        <taxon>Eukaryota</taxon>
        <taxon>Metazoa</taxon>
        <taxon>Chordata</taxon>
        <taxon>Craniata</taxon>
        <taxon>Vertebrata</taxon>
        <taxon>Euteleostomi</taxon>
        <taxon>Actinopterygii</taxon>
        <taxon>Neopterygii</taxon>
        <taxon>Teleostei</taxon>
        <taxon>Anguilliformes</taxon>
        <taxon>Synaphobranchidae</taxon>
        <taxon>Synaphobranchus</taxon>
    </lineage>
</organism>
<evidence type="ECO:0000313" key="2">
    <source>
        <dbReference type="EMBL" id="KAJ8346696.1"/>
    </source>
</evidence>
<feature type="compositionally biased region" description="Polar residues" evidence="1">
    <location>
        <begin position="19"/>
        <end position="35"/>
    </location>
</feature>
<proteinExistence type="predicted"/>